<evidence type="ECO:0000256" key="6">
    <source>
        <dbReference type="ARBA" id="ARBA00022853"/>
    </source>
</evidence>
<evidence type="ECO:0000256" key="8">
    <source>
        <dbReference type="ARBA" id="ARBA00023242"/>
    </source>
</evidence>
<reference evidence="12 13" key="1">
    <citation type="submission" date="2022-05" db="EMBL/GenBank/DDBJ databases">
        <authorList>
            <consortium name="Genoscope - CEA"/>
            <person name="William W."/>
        </authorList>
    </citation>
    <scope>NUCLEOTIDE SEQUENCE [LARGE SCALE GENOMIC DNA]</scope>
</reference>
<keyword evidence="6" id="KW-0156">Chromatin regulator</keyword>
<evidence type="ECO:0000256" key="7">
    <source>
        <dbReference type="ARBA" id="ARBA00023204"/>
    </source>
</evidence>
<dbReference type="PROSITE" id="PS50294">
    <property type="entry name" value="WD_REPEATS_REGION"/>
    <property type="match status" value="2"/>
</dbReference>
<keyword evidence="4" id="KW-0677">Repeat</keyword>
<dbReference type="Gene3D" id="2.130.10.10">
    <property type="entry name" value="YVTN repeat-like/Quinoprotein amine dehydrogenase"/>
    <property type="match status" value="3"/>
</dbReference>
<gene>
    <name evidence="12" type="ORF">PEVE_00038584</name>
</gene>
<comment type="caution">
    <text evidence="12">The sequence shown here is derived from an EMBL/GenBank/DDBJ whole genome shotgun (WGS) entry which is preliminary data.</text>
</comment>
<name>A0ABN8LRA9_9CNID</name>
<feature type="domain" description="CAF1B/HIR1 beta-propeller" evidence="11">
    <location>
        <begin position="1"/>
        <end position="389"/>
    </location>
</feature>
<dbReference type="PROSITE" id="PS00678">
    <property type="entry name" value="WD_REPEATS_1"/>
    <property type="match status" value="1"/>
</dbReference>
<sequence length="776" mass="84892">MKLNTPEIAWHGKEPVLSVDFCKVGSKWRLASGGADNDVKIWSIASNDDQHSQIEFLANLSRHTKAVNAVRFSPKEEILASAGDDSLIILWKFNSSPDQSGNDIFMDTEGIESKESWTFYKALRGHIEDVYDLSWSSDGTNLISGSIDNSAIIWDIVKGQKLMILKDHKHYVQGVCWDPLSQFVVTNSSDRSCRLYNPNSYRCCYNINKLILNNSQKAIEIGESIKQGKMFHDETMPSFFRRPSFSPDGSLLLVPAGRIDVGDQVVNTTYVFTRASPNKPVLYLPSPQKASVAVRFCPILFKLRQEQGTYYVGAEIKHYCRLPYRMVFAVATLDSVLLYDTQQTAPFGFVGSIHYAALTDVTWSSDGSTLVVSSSDGYCSIVQFNEGELGEPYDLSIKQVLDRSNSPLMLNGDSSGKMGNKQTSALIDKCNAEEKVDKSSQPTHKKDPAGRIEMFAVPMKITPTKPLTKATPKRITLTPVPVVSNPANQVTVQQVTSTAPNTAKNTAFMPAQKQVNVGSSPVNAMGNQITPRRVPLMPASNSQPKKNNTCGQVTPRRVPLIPVDTATPSTSSPSAHGLKQGQNTSDSKDSARSVPQVSTSSSGDSGAENKSIQRQTSSGNAPRRIKLTTLSTFVDGLTPPRKSSEVNPKSSETVGFISKEAEPECAPKSTPDSTINSSQPRRIALTSVPLEDKAKLSSLKKSETSAADKENHTSNQVPSNKPLQPRRVEFTTLTSPANKKSTVEVLPNSSKTSPRQDAPRRHIPLEPTIIVLDDNN</sequence>
<dbReference type="InterPro" id="IPR019775">
    <property type="entry name" value="WD40_repeat_CS"/>
</dbReference>
<evidence type="ECO:0000256" key="10">
    <source>
        <dbReference type="SAM" id="MobiDB-lite"/>
    </source>
</evidence>
<evidence type="ECO:0000256" key="4">
    <source>
        <dbReference type="ARBA" id="ARBA00022737"/>
    </source>
</evidence>
<evidence type="ECO:0000256" key="9">
    <source>
        <dbReference type="PROSITE-ProRule" id="PRU00221"/>
    </source>
</evidence>
<dbReference type="EMBL" id="CALNXI010000066">
    <property type="protein sequence ID" value="CAH3017611.1"/>
    <property type="molecule type" value="Genomic_DNA"/>
</dbReference>
<dbReference type="SMART" id="SM00320">
    <property type="entry name" value="WD40"/>
    <property type="match status" value="5"/>
</dbReference>
<feature type="compositionally biased region" description="Polar residues" evidence="10">
    <location>
        <begin position="593"/>
        <end position="620"/>
    </location>
</feature>
<evidence type="ECO:0000256" key="3">
    <source>
        <dbReference type="ARBA" id="ARBA00022574"/>
    </source>
</evidence>
<comment type="subcellular location">
    <subcellularLocation>
        <location evidence="1">Nucleus</location>
    </subcellularLocation>
</comment>
<organism evidence="12 13">
    <name type="scientific">Porites evermanni</name>
    <dbReference type="NCBI Taxonomy" id="104178"/>
    <lineage>
        <taxon>Eukaryota</taxon>
        <taxon>Metazoa</taxon>
        <taxon>Cnidaria</taxon>
        <taxon>Anthozoa</taxon>
        <taxon>Hexacorallia</taxon>
        <taxon>Scleractinia</taxon>
        <taxon>Fungiina</taxon>
        <taxon>Poritidae</taxon>
        <taxon>Porites</taxon>
    </lineage>
</organism>
<dbReference type="InterPro" id="IPR001632">
    <property type="entry name" value="WD40_G-protein_beta-like"/>
</dbReference>
<keyword evidence="7" id="KW-0234">DNA repair</keyword>
<evidence type="ECO:0000313" key="12">
    <source>
        <dbReference type="EMBL" id="CAH3017611.1"/>
    </source>
</evidence>
<dbReference type="InterPro" id="IPR001680">
    <property type="entry name" value="WD40_rpt"/>
</dbReference>
<proteinExistence type="inferred from homology"/>
<dbReference type="PRINTS" id="PR00319">
    <property type="entry name" value="GPROTEINB"/>
</dbReference>
<keyword evidence="5" id="KW-0227">DNA damage</keyword>
<feature type="compositionally biased region" description="Polar residues" evidence="10">
    <location>
        <begin position="539"/>
        <end position="552"/>
    </location>
</feature>
<evidence type="ECO:0000256" key="2">
    <source>
        <dbReference type="ARBA" id="ARBA00007306"/>
    </source>
</evidence>
<dbReference type="InterPro" id="IPR015943">
    <property type="entry name" value="WD40/YVTN_repeat-like_dom_sf"/>
</dbReference>
<feature type="compositionally biased region" description="Polar residues" evidence="10">
    <location>
        <begin position="731"/>
        <end position="740"/>
    </location>
</feature>
<feature type="repeat" description="WD" evidence="9">
    <location>
        <begin position="60"/>
        <end position="95"/>
    </location>
</feature>
<dbReference type="PROSITE" id="PS50082">
    <property type="entry name" value="WD_REPEATS_2"/>
    <property type="match status" value="4"/>
</dbReference>
<keyword evidence="13" id="KW-1185">Reference proteome</keyword>
<evidence type="ECO:0000259" key="11">
    <source>
        <dbReference type="Pfam" id="PF24105"/>
    </source>
</evidence>
<dbReference type="InterPro" id="IPR045145">
    <property type="entry name" value="PTHR15271"/>
</dbReference>
<comment type="similarity">
    <text evidence="2">Belongs to the WD repeat HIR1 family.</text>
</comment>
<dbReference type="Proteomes" id="UP001159427">
    <property type="component" value="Unassembled WGS sequence"/>
</dbReference>
<evidence type="ECO:0000256" key="1">
    <source>
        <dbReference type="ARBA" id="ARBA00004123"/>
    </source>
</evidence>
<dbReference type="PANTHER" id="PTHR15271:SF4">
    <property type="entry name" value="CHROMATIN ASSEMBLY FACTOR 1 SUBUNIT B"/>
    <property type="match status" value="1"/>
</dbReference>
<accession>A0ABN8LRA9</accession>
<dbReference type="SUPFAM" id="SSF50978">
    <property type="entry name" value="WD40 repeat-like"/>
    <property type="match status" value="1"/>
</dbReference>
<feature type="repeat" description="WD" evidence="9">
    <location>
        <begin position="123"/>
        <end position="164"/>
    </location>
</feature>
<dbReference type="PANTHER" id="PTHR15271">
    <property type="entry name" value="CHROMATIN ASSEMBLY FACTOR 1 SUBUNIT B"/>
    <property type="match status" value="1"/>
</dbReference>
<evidence type="ECO:0000256" key="5">
    <source>
        <dbReference type="ARBA" id="ARBA00022763"/>
    </source>
</evidence>
<feature type="region of interest" description="Disordered" evidence="10">
    <location>
        <begin position="535"/>
        <end position="767"/>
    </location>
</feature>
<dbReference type="InterPro" id="IPR036322">
    <property type="entry name" value="WD40_repeat_dom_sf"/>
</dbReference>
<evidence type="ECO:0000313" key="13">
    <source>
        <dbReference type="Proteomes" id="UP001159427"/>
    </source>
</evidence>
<dbReference type="InterPro" id="IPR055410">
    <property type="entry name" value="Beta-prop_CAF1B_HIR1"/>
</dbReference>
<dbReference type="Pfam" id="PF24105">
    <property type="entry name" value="Beta-prop_CAF1B_HIR1"/>
    <property type="match status" value="1"/>
</dbReference>
<keyword evidence="8" id="KW-0539">Nucleus</keyword>
<feature type="repeat" description="WD" evidence="9">
    <location>
        <begin position="165"/>
        <end position="197"/>
    </location>
</feature>
<protein>
    <recommendedName>
        <fullName evidence="11">CAF1B/HIR1 beta-propeller domain-containing protein</fullName>
    </recommendedName>
</protein>
<feature type="repeat" description="WD" evidence="9">
    <location>
        <begin position="30"/>
        <end position="52"/>
    </location>
</feature>
<feature type="compositionally biased region" description="Basic and acidic residues" evidence="10">
    <location>
        <begin position="690"/>
        <end position="712"/>
    </location>
</feature>
<feature type="compositionally biased region" description="Low complexity" evidence="10">
    <location>
        <begin position="565"/>
        <end position="575"/>
    </location>
</feature>
<feature type="compositionally biased region" description="Polar residues" evidence="10">
    <location>
        <begin position="713"/>
        <end position="722"/>
    </location>
</feature>
<feature type="compositionally biased region" description="Polar residues" evidence="10">
    <location>
        <begin position="670"/>
        <end position="680"/>
    </location>
</feature>
<keyword evidence="3 9" id="KW-0853">WD repeat</keyword>